<evidence type="ECO:0000256" key="5">
    <source>
        <dbReference type="ARBA" id="ARBA00023239"/>
    </source>
</evidence>
<dbReference type="Gene3D" id="3.40.640.10">
    <property type="entry name" value="Type I PLP-dependent aspartate aminotransferase-like (Major domain)"/>
    <property type="match status" value="1"/>
</dbReference>
<evidence type="ECO:0000313" key="7">
    <source>
        <dbReference type="EMBL" id="THU64834.1"/>
    </source>
</evidence>
<evidence type="ECO:0000256" key="3">
    <source>
        <dbReference type="ARBA" id="ARBA00022793"/>
    </source>
</evidence>
<dbReference type="GO" id="GO:0016831">
    <property type="term" value="F:carboxy-lyase activity"/>
    <property type="evidence" value="ECO:0007669"/>
    <property type="project" value="UniProtKB-KW"/>
</dbReference>
<evidence type="ECO:0000256" key="4">
    <source>
        <dbReference type="ARBA" id="ARBA00022898"/>
    </source>
</evidence>
<evidence type="ECO:0000256" key="2">
    <source>
        <dbReference type="ARBA" id="ARBA00010671"/>
    </source>
</evidence>
<proteinExistence type="inferred from homology"/>
<dbReference type="Gene3D" id="3.90.100.10">
    <property type="entry name" value="Orn/Lys/Arg decarboxylase, C-terminal domain"/>
    <property type="match status" value="1"/>
</dbReference>
<dbReference type="Proteomes" id="UP000317650">
    <property type="component" value="Chromosome 1"/>
</dbReference>
<dbReference type="SUPFAM" id="SSF55904">
    <property type="entry name" value="Ornithine decarboxylase C-terminal domain"/>
    <property type="match status" value="1"/>
</dbReference>
<reference evidence="7 8" key="1">
    <citation type="journal article" date="2019" name="Nat. Plants">
        <title>Genome sequencing of Musa balbisiana reveals subgenome evolution and function divergence in polyploid bananas.</title>
        <authorList>
            <person name="Yao X."/>
        </authorList>
    </citation>
    <scope>NUCLEOTIDE SEQUENCE [LARGE SCALE GENOMIC DNA]</scope>
    <source>
        <strain evidence="8">cv. DH-PKW</strain>
        <tissue evidence="7">Leaves</tissue>
    </source>
</reference>
<dbReference type="InterPro" id="IPR000310">
    <property type="entry name" value="Orn/Lys/Arg_deCO2ase_major_dom"/>
</dbReference>
<dbReference type="Pfam" id="PF03711">
    <property type="entry name" value="OKR_DC_1_C"/>
    <property type="match status" value="1"/>
</dbReference>
<dbReference type="InterPro" id="IPR015424">
    <property type="entry name" value="PyrdxlP-dep_Trfase"/>
</dbReference>
<keyword evidence="5" id="KW-0456">Lyase</keyword>
<comment type="caution">
    <text evidence="7">The sequence shown here is derived from an EMBL/GenBank/DDBJ whole genome shotgun (WGS) entry which is preliminary data.</text>
</comment>
<name>A0A4S8JRW6_MUSBA</name>
<dbReference type="CDD" id="cd00615">
    <property type="entry name" value="Orn_deC_like"/>
    <property type="match status" value="1"/>
</dbReference>
<dbReference type="PROSITE" id="PS00703">
    <property type="entry name" value="OKR_DC_1"/>
    <property type="match status" value="1"/>
</dbReference>
<comment type="cofactor">
    <cofactor evidence="1">
        <name>pyridoxal 5'-phosphate</name>
        <dbReference type="ChEBI" id="CHEBI:597326"/>
    </cofactor>
</comment>
<feature type="domain" description="Orn/Lys/Arg decarboxylases family 1 pyridoxal-P attachment site" evidence="6">
    <location>
        <begin position="264"/>
        <end position="278"/>
    </location>
</feature>
<accession>A0A4S8JRW6</accession>
<dbReference type="PANTHER" id="PTHR43277:SF4">
    <property type="entry name" value="ARGININE DECARBOXYLASE"/>
    <property type="match status" value="1"/>
</dbReference>
<dbReference type="Pfam" id="PF01276">
    <property type="entry name" value="OKR_DC_1"/>
    <property type="match status" value="1"/>
</dbReference>
<dbReference type="InterPro" id="IPR052357">
    <property type="entry name" value="Orn_Lys_Arg_decarboxylase-I"/>
</dbReference>
<dbReference type="STRING" id="52838.A0A4S8JRW6"/>
<keyword evidence="3" id="KW-0210">Decarboxylase</keyword>
<evidence type="ECO:0000313" key="8">
    <source>
        <dbReference type="Proteomes" id="UP000317650"/>
    </source>
</evidence>
<evidence type="ECO:0000256" key="1">
    <source>
        <dbReference type="ARBA" id="ARBA00001933"/>
    </source>
</evidence>
<dbReference type="PANTHER" id="PTHR43277">
    <property type="entry name" value="ARGININE DECARBOXYLASE"/>
    <property type="match status" value="1"/>
</dbReference>
<organism evidence="7 8">
    <name type="scientific">Musa balbisiana</name>
    <name type="common">Banana</name>
    <dbReference type="NCBI Taxonomy" id="52838"/>
    <lineage>
        <taxon>Eukaryota</taxon>
        <taxon>Viridiplantae</taxon>
        <taxon>Streptophyta</taxon>
        <taxon>Embryophyta</taxon>
        <taxon>Tracheophyta</taxon>
        <taxon>Spermatophyta</taxon>
        <taxon>Magnoliopsida</taxon>
        <taxon>Liliopsida</taxon>
        <taxon>Zingiberales</taxon>
        <taxon>Musaceae</taxon>
        <taxon>Musa</taxon>
    </lineage>
</organism>
<dbReference type="SUPFAM" id="SSF53383">
    <property type="entry name" value="PLP-dependent transferases"/>
    <property type="match status" value="1"/>
</dbReference>
<dbReference type="InterPro" id="IPR036633">
    <property type="entry name" value="Prn/Lys/Arg_de-COase_C_sf"/>
</dbReference>
<dbReference type="InterPro" id="IPR008286">
    <property type="entry name" value="Prn/Lys/Arg_de-COase_C"/>
</dbReference>
<sequence>MVPLARRERISRYKRKKCMRLVSMQGTSEPNNVLADLPVVLEASSAPLVQALKSAAEQDVACFHFPGHNRGKAAPNLSNLTGPGAFLHDLPELPELDDLFSPKGAILDAQAEAAKLFGASETWFLVGGTTCGIQASIMATCCPGDVLILPRNAHISATSGLVLSGAVPKYILPEYNSCWDIAAGIRPSQVEAAIKELEEVGKTAAAVLITSPTYHGICSNLNEITKVCHSRCIPVIVDEAHGAHFRFHPNFPSTALEQGADLAVQSTHKVLSSLTQSSMLHMSGNLIDTERISKCLQVLQSSSPSYLLLASLDSARAQLGKNPDAIFCDAVNLSLETRKEIGTTAGVSLLDLSSFLSGFTAIDPLRITLGVSQLHISGYMADEVLWEGHRIIPELVGSSSLTFAINLGTSRKDIQRLILGVKNLSRNFFNGNKIKSDVSNGVRAPVTYSSMQLSPRDAFFAKKRRVNIRESVGEICGELICPYPPGIPVLIPGEVITEEALSYLLRVSRMGAAIRGAADHQLFSILVCSI</sequence>
<keyword evidence="4" id="KW-0663">Pyridoxal phosphate</keyword>
<evidence type="ECO:0000259" key="6">
    <source>
        <dbReference type="PROSITE" id="PS00703"/>
    </source>
</evidence>
<gene>
    <name evidence="7" type="ORF">C4D60_Mb01t30620</name>
</gene>
<comment type="similarity">
    <text evidence="2">Belongs to the Orn/Lys/Arg decarboxylase class-I family.</text>
</comment>
<dbReference type="EMBL" id="PYDT01000004">
    <property type="protein sequence ID" value="THU64834.1"/>
    <property type="molecule type" value="Genomic_DNA"/>
</dbReference>
<dbReference type="InterPro" id="IPR015421">
    <property type="entry name" value="PyrdxlP-dep_Trfase_major"/>
</dbReference>
<dbReference type="AlphaFoldDB" id="A0A4S8JRW6"/>
<keyword evidence="8" id="KW-1185">Reference proteome</keyword>
<protein>
    <recommendedName>
        <fullName evidence="6">Orn/Lys/Arg decarboxylases family 1 pyridoxal-P attachment site domain-containing protein</fullName>
    </recommendedName>
</protein>